<dbReference type="InterPro" id="IPR016160">
    <property type="entry name" value="Ald_DH_CS_CYS"/>
</dbReference>
<evidence type="ECO:0000256" key="1">
    <source>
        <dbReference type="ARBA" id="ARBA00009986"/>
    </source>
</evidence>
<dbReference type="Gene3D" id="3.40.605.10">
    <property type="entry name" value="Aldehyde Dehydrogenase, Chain A, domain 1"/>
    <property type="match status" value="1"/>
</dbReference>
<keyword evidence="3" id="KW-0560">Oxidoreductase</keyword>
<evidence type="ECO:0000256" key="2">
    <source>
        <dbReference type="ARBA" id="ARBA00022857"/>
    </source>
</evidence>
<feature type="domain" description="Aldehyde dehydrogenase" evidence="4">
    <location>
        <begin position="3"/>
        <end position="452"/>
    </location>
</feature>
<dbReference type="InterPro" id="IPR016161">
    <property type="entry name" value="Ald_DH/histidinol_DH"/>
</dbReference>
<dbReference type="Pfam" id="PF00171">
    <property type="entry name" value="Aldedh"/>
    <property type="match status" value="1"/>
</dbReference>
<dbReference type="EMBL" id="VWNE01000027">
    <property type="protein sequence ID" value="KAA8479926.1"/>
    <property type="molecule type" value="Genomic_DNA"/>
</dbReference>
<protein>
    <submittedName>
        <fullName evidence="5">NAD-dependent succinate-semialdehyde dehydrogenase</fullName>
    </submittedName>
</protein>
<dbReference type="SUPFAM" id="SSF53720">
    <property type="entry name" value="ALDH-like"/>
    <property type="match status" value="1"/>
</dbReference>
<dbReference type="RefSeq" id="WP_141815712.1">
    <property type="nucleotide sequence ID" value="NZ_VFPL01000001.1"/>
</dbReference>
<reference evidence="5 6" key="1">
    <citation type="submission" date="2019-09" db="EMBL/GenBank/DDBJ databases">
        <title>Pararcticibacter amylolyticus gen. nov., sp. nov., isolated from a rottenly hemp rope, and reclassification of Pedobacter tournemirensis as Pararcticibacter tournemirensis comb. nov.</title>
        <authorList>
            <person name="Cai Y."/>
        </authorList>
    </citation>
    <scope>NUCLEOTIDE SEQUENCE [LARGE SCALE GENOMIC DNA]</scope>
    <source>
        <strain evidence="5 6">TF5-37.2-LB10</strain>
    </source>
</reference>
<dbReference type="OrthoDB" id="781568at2"/>
<dbReference type="Proteomes" id="UP000322918">
    <property type="component" value="Unassembled WGS sequence"/>
</dbReference>
<dbReference type="InterPro" id="IPR015590">
    <property type="entry name" value="Aldehyde_DH_dom"/>
</dbReference>
<dbReference type="PROSITE" id="PS00070">
    <property type="entry name" value="ALDEHYDE_DEHYDR_CYS"/>
    <property type="match status" value="1"/>
</dbReference>
<dbReference type="CDD" id="cd07100">
    <property type="entry name" value="ALDH_SSADH1_GabD1"/>
    <property type="match status" value="1"/>
</dbReference>
<evidence type="ECO:0000313" key="5">
    <source>
        <dbReference type="EMBL" id="KAA8479926.1"/>
    </source>
</evidence>
<evidence type="ECO:0000256" key="3">
    <source>
        <dbReference type="ARBA" id="ARBA00023002"/>
    </source>
</evidence>
<dbReference type="PANTHER" id="PTHR43217">
    <property type="entry name" value="SUCCINATE SEMIALDEHYDE DEHYDROGENASE [NAD(P)+] SAD"/>
    <property type="match status" value="1"/>
</dbReference>
<dbReference type="InterPro" id="IPR044148">
    <property type="entry name" value="ALDH_GabD1-like"/>
</dbReference>
<dbReference type="InterPro" id="IPR016163">
    <property type="entry name" value="Ald_DH_C"/>
</dbReference>
<dbReference type="InterPro" id="IPR047110">
    <property type="entry name" value="GABD/Sad-like"/>
</dbReference>
<dbReference type="Gene3D" id="3.40.309.10">
    <property type="entry name" value="Aldehyde Dehydrogenase, Chain A, domain 2"/>
    <property type="match status" value="1"/>
</dbReference>
<dbReference type="AlphaFoldDB" id="A0A5M9GZ56"/>
<organism evidence="5 6">
    <name type="scientific">Arcticibacter tournemirensis</name>
    <dbReference type="NCBI Taxonomy" id="699437"/>
    <lineage>
        <taxon>Bacteria</taxon>
        <taxon>Pseudomonadati</taxon>
        <taxon>Bacteroidota</taxon>
        <taxon>Sphingobacteriia</taxon>
        <taxon>Sphingobacteriales</taxon>
        <taxon>Sphingobacteriaceae</taxon>
        <taxon>Arcticibacter</taxon>
    </lineage>
</organism>
<dbReference type="PANTHER" id="PTHR43217:SF1">
    <property type="entry name" value="SUCCINATE SEMIALDEHYDE DEHYDROGENASE [NAD(P)+] SAD"/>
    <property type="match status" value="1"/>
</dbReference>
<accession>A0A5M9GZ56</accession>
<keyword evidence="6" id="KW-1185">Reference proteome</keyword>
<evidence type="ECO:0000259" key="4">
    <source>
        <dbReference type="Pfam" id="PF00171"/>
    </source>
</evidence>
<dbReference type="GO" id="GO:0004030">
    <property type="term" value="F:aldehyde dehydrogenase [NAD(P)+] activity"/>
    <property type="evidence" value="ECO:0007669"/>
    <property type="project" value="InterPro"/>
</dbReference>
<dbReference type="FunFam" id="3.40.309.10:FF:000009">
    <property type="entry name" value="Aldehyde dehydrogenase A"/>
    <property type="match status" value="1"/>
</dbReference>
<name>A0A5M9GZ56_9SPHI</name>
<evidence type="ECO:0000313" key="6">
    <source>
        <dbReference type="Proteomes" id="UP000322918"/>
    </source>
</evidence>
<sequence length="455" mass="49748">MSIESVNPLNGEVVRTYQPYPAELVTRKIRQSHQAFLSWKNTSFSDRAFCMTRMSDILRKRKHELAKLMAVEMGKPIKAGEGEIEKCALVCEYYAKNAEEFLARETVPSSAARSYITFNPLGVVLAIMPWNFPFWQTFRFLAPGLMAGNCCLLKHASNVPGCAIATEEIIKEAGFPDRVFQTLLVESSAVEKIIENPVIKAVTLTGSTEAGMKVAQKAASLIKKVVLELGGSDPYLVLKDADVPLAAATCAESRLINSGQSCIAAKRFIVVKEVAEEFIRLFKEEMQSKNMGNPLDEATALGPMAKKELRDQLHAQVTRSIDQGAECILGGQISPGSHAFYPPTILINVKKGMPAYEEEMFGPVASVITVSDEEEAIQVANDTSFGLGSAVFTTDIERGEEIAASRLNSGCSFVNDYVKSTPELPFGGVNQSGFGRELGTYGIKEFVNIKTVYIK</sequence>
<dbReference type="InterPro" id="IPR016162">
    <property type="entry name" value="Ald_DH_N"/>
</dbReference>
<dbReference type="FunFam" id="3.40.605.10:FF:000012">
    <property type="entry name" value="NAD-dependent succinate-semialdehyde dehydrogenase"/>
    <property type="match status" value="1"/>
</dbReference>
<comment type="similarity">
    <text evidence="1">Belongs to the aldehyde dehydrogenase family.</text>
</comment>
<keyword evidence="2" id="KW-0521">NADP</keyword>
<comment type="caution">
    <text evidence="5">The sequence shown here is derived from an EMBL/GenBank/DDBJ whole genome shotgun (WGS) entry which is preliminary data.</text>
</comment>
<dbReference type="GO" id="GO:0004777">
    <property type="term" value="F:succinate-semialdehyde dehydrogenase (NAD+) activity"/>
    <property type="evidence" value="ECO:0007669"/>
    <property type="project" value="TreeGrafter"/>
</dbReference>
<proteinExistence type="inferred from homology"/>
<gene>
    <name evidence="5" type="ORF">F1649_15955</name>
</gene>